<feature type="compositionally biased region" description="Basic and acidic residues" evidence="4">
    <location>
        <begin position="115"/>
        <end position="140"/>
    </location>
</feature>
<feature type="region of interest" description="Disordered" evidence="4">
    <location>
        <begin position="21"/>
        <end position="140"/>
    </location>
</feature>
<dbReference type="Gene3D" id="1.25.40.10">
    <property type="entry name" value="Tetratricopeptide repeat domain"/>
    <property type="match status" value="1"/>
</dbReference>
<dbReference type="Pfam" id="PF01535">
    <property type="entry name" value="PPR"/>
    <property type="match status" value="2"/>
</dbReference>
<dbReference type="Gramene" id="ONK68766">
    <property type="protein sequence ID" value="ONK68766"/>
    <property type="gene ID" value="A4U43_C05F15780"/>
</dbReference>
<dbReference type="OrthoDB" id="185373at2759"/>
<dbReference type="EMBL" id="CM007385">
    <property type="protein sequence ID" value="ONK68766.1"/>
    <property type="molecule type" value="Genomic_DNA"/>
</dbReference>
<protein>
    <recommendedName>
        <fullName evidence="7">Pentacotripeptide-repeat region of PRORP domain-containing protein</fullName>
    </recommendedName>
</protein>
<dbReference type="Pfam" id="PF13041">
    <property type="entry name" value="PPR_2"/>
    <property type="match status" value="1"/>
</dbReference>
<evidence type="ECO:0000313" key="6">
    <source>
        <dbReference type="Proteomes" id="UP000243459"/>
    </source>
</evidence>
<feature type="repeat" description="PPR" evidence="3">
    <location>
        <begin position="223"/>
        <end position="257"/>
    </location>
</feature>
<evidence type="ECO:0000256" key="4">
    <source>
        <dbReference type="SAM" id="MobiDB-lite"/>
    </source>
</evidence>
<feature type="repeat" description="PPR" evidence="3">
    <location>
        <begin position="188"/>
        <end position="222"/>
    </location>
</feature>
<sequence>MQPRISKTLFSNLLSKFAHLPKSPVTENSPSLASVAHFSTNPGRPMRGDSMRHGNESEENFLRNLNFEGKRDRDDAEKPRQNPRSRHPDQPLSGDRRERRVRDGQFNRHSYAGSKDFRGFPETNGERNDGSFKTGDGEKEKDKLGDALLKNLNFGATDSPKTAEETNTATSVPEEADVIFKKMKETGLIPNAVAMLDGLCKDGLVQEAMKLFGLMRERGTIPEVVIYTAVVEGFCKAAKFDDAKRIFRKMQKNGIVPNAFSYGVMIQGLIKGKRLEDAVEFCVEMLESGHSPNPATLTGLVDGFCKEKGVEEAEGFVRSLREKGFAIDEMGVREYLDKKGPYSPMVWEAIFGKKKSQRPF</sequence>
<dbReference type="InterPro" id="IPR002885">
    <property type="entry name" value="PPR_rpt"/>
</dbReference>
<feature type="compositionally biased region" description="Basic and acidic residues" evidence="4">
    <location>
        <begin position="46"/>
        <end position="56"/>
    </location>
</feature>
<gene>
    <name evidence="5" type="ORF">A4U43_C05F15780</name>
</gene>
<feature type="compositionally biased region" description="Polar residues" evidence="4">
    <location>
        <begin position="25"/>
        <end position="42"/>
    </location>
</feature>
<feature type="compositionally biased region" description="Basic and acidic residues" evidence="4">
    <location>
        <begin position="68"/>
        <end position="106"/>
    </location>
</feature>
<accession>A0A5P1ES41</accession>
<keyword evidence="2" id="KW-0677">Repeat</keyword>
<dbReference type="InterPro" id="IPR011990">
    <property type="entry name" value="TPR-like_helical_dom_sf"/>
</dbReference>
<proteinExistence type="inferred from homology"/>
<dbReference type="Proteomes" id="UP000243459">
    <property type="component" value="Chromosome 5"/>
</dbReference>
<evidence type="ECO:0000256" key="1">
    <source>
        <dbReference type="ARBA" id="ARBA00007626"/>
    </source>
</evidence>
<evidence type="ECO:0000256" key="2">
    <source>
        <dbReference type="ARBA" id="ARBA00022737"/>
    </source>
</evidence>
<dbReference type="NCBIfam" id="TIGR00756">
    <property type="entry name" value="PPR"/>
    <property type="match status" value="3"/>
</dbReference>
<evidence type="ECO:0008006" key="7">
    <source>
        <dbReference type="Google" id="ProtNLM"/>
    </source>
</evidence>
<evidence type="ECO:0000313" key="5">
    <source>
        <dbReference type="EMBL" id="ONK68766.1"/>
    </source>
</evidence>
<organism evidence="5 6">
    <name type="scientific">Asparagus officinalis</name>
    <name type="common">Garden asparagus</name>
    <dbReference type="NCBI Taxonomy" id="4686"/>
    <lineage>
        <taxon>Eukaryota</taxon>
        <taxon>Viridiplantae</taxon>
        <taxon>Streptophyta</taxon>
        <taxon>Embryophyta</taxon>
        <taxon>Tracheophyta</taxon>
        <taxon>Spermatophyta</taxon>
        <taxon>Magnoliopsida</taxon>
        <taxon>Liliopsida</taxon>
        <taxon>Asparagales</taxon>
        <taxon>Asparagaceae</taxon>
        <taxon>Asparagoideae</taxon>
        <taxon>Asparagus</taxon>
    </lineage>
</organism>
<feature type="repeat" description="PPR" evidence="3">
    <location>
        <begin position="293"/>
        <end position="327"/>
    </location>
</feature>
<comment type="similarity">
    <text evidence="1">Belongs to the PPR family. P subfamily.</text>
</comment>
<feature type="repeat" description="PPR" evidence="3">
    <location>
        <begin position="258"/>
        <end position="292"/>
    </location>
</feature>
<keyword evidence="6" id="KW-1185">Reference proteome</keyword>
<name>A0A5P1ES41_ASPOF</name>
<dbReference type="PANTHER" id="PTHR47941">
    <property type="entry name" value="PENTATRICOPEPTIDE REPEAT-CONTAINING PROTEIN 3, MITOCHONDRIAL"/>
    <property type="match status" value="1"/>
</dbReference>
<reference evidence="6" key="1">
    <citation type="journal article" date="2017" name="Nat. Commun.">
        <title>The asparagus genome sheds light on the origin and evolution of a young Y chromosome.</title>
        <authorList>
            <person name="Harkess A."/>
            <person name="Zhou J."/>
            <person name="Xu C."/>
            <person name="Bowers J.E."/>
            <person name="Van der Hulst R."/>
            <person name="Ayyampalayam S."/>
            <person name="Mercati F."/>
            <person name="Riccardi P."/>
            <person name="McKain M.R."/>
            <person name="Kakrana A."/>
            <person name="Tang H."/>
            <person name="Ray J."/>
            <person name="Groenendijk J."/>
            <person name="Arikit S."/>
            <person name="Mathioni S.M."/>
            <person name="Nakano M."/>
            <person name="Shan H."/>
            <person name="Telgmann-Rauber A."/>
            <person name="Kanno A."/>
            <person name="Yue Z."/>
            <person name="Chen H."/>
            <person name="Li W."/>
            <person name="Chen Y."/>
            <person name="Xu X."/>
            <person name="Zhang Y."/>
            <person name="Luo S."/>
            <person name="Chen H."/>
            <person name="Gao J."/>
            <person name="Mao Z."/>
            <person name="Pires J.C."/>
            <person name="Luo M."/>
            <person name="Kudrna D."/>
            <person name="Wing R.A."/>
            <person name="Meyers B.C."/>
            <person name="Yi K."/>
            <person name="Kong H."/>
            <person name="Lavrijsen P."/>
            <person name="Sunseri F."/>
            <person name="Falavigna A."/>
            <person name="Ye Y."/>
            <person name="Leebens-Mack J.H."/>
            <person name="Chen G."/>
        </authorList>
    </citation>
    <scope>NUCLEOTIDE SEQUENCE [LARGE SCALE GENOMIC DNA]</scope>
    <source>
        <strain evidence="6">cv. DH0086</strain>
    </source>
</reference>
<dbReference type="PROSITE" id="PS51375">
    <property type="entry name" value="PPR"/>
    <property type="match status" value="4"/>
</dbReference>
<dbReference type="AlphaFoldDB" id="A0A5P1ES41"/>
<evidence type="ECO:0000256" key="3">
    <source>
        <dbReference type="PROSITE-ProRule" id="PRU00708"/>
    </source>
</evidence>